<dbReference type="EMBL" id="MEZV01000004">
    <property type="protein sequence ID" value="OGD67886.1"/>
    <property type="molecule type" value="Genomic_DNA"/>
</dbReference>
<dbReference type="GO" id="GO:0003677">
    <property type="term" value="F:DNA binding"/>
    <property type="evidence" value="ECO:0007669"/>
    <property type="project" value="InterPro"/>
</dbReference>
<keyword evidence="1" id="KW-0489">Methyltransferase</keyword>
<evidence type="ECO:0000256" key="1">
    <source>
        <dbReference type="ARBA" id="ARBA00022603"/>
    </source>
</evidence>
<accession>A0A1F5EKZ5</accession>
<comment type="caution">
    <text evidence="5">The sequence shown here is derived from an EMBL/GenBank/DDBJ whole genome shotgun (WGS) entry which is preliminary data.</text>
</comment>
<reference evidence="5 6" key="1">
    <citation type="journal article" date="2016" name="Nat. Commun.">
        <title>Thousands of microbial genomes shed light on interconnected biogeochemical processes in an aquifer system.</title>
        <authorList>
            <person name="Anantharaman K."/>
            <person name="Brown C.T."/>
            <person name="Hug L.A."/>
            <person name="Sharon I."/>
            <person name="Castelle C.J."/>
            <person name="Probst A.J."/>
            <person name="Thomas B.C."/>
            <person name="Singh A."/>
            <person name="Wilkins M.J."/>
            <person name="Karaoz U."/>
            <person name="Brodie E.L."/>
            <person name="Williams K.H."/>
            <person name="Hubbard S.S."/>
            <person name="Banfield J.F."/>
        </authorList>
    </citation>
    <scope>NUCLEOTIDE SEQUENCE [LARGE SCALE GENOMIC DNA]</scope>
</reference>
<keyword evidence="2" id="KW-0808">Transferase</keyword>
<evidence type="ECO:0000313" key="5">
    <source>
        <dbReference type="EMBL" id="OGD67886.1"/>
    </source>
</evidence>
<evidence type="ECO:0000256" key="3">
    <source>
        <dbReference type="RuleBase" id="RU362026"/>
    </source>
</evidence>
<dbReference type="GO" id="GO:0032259">
    <property type="term" value="P:methylation"/>
    <property type="evidence" value="ECO:0007669"/>
    <property type="project" value="UniProtKB-KW"/>
</dbReference>
<dbReference type="Gene3D" id="3.40.50.150">
    <property type="entry name" value="Vaccinia Virus protein VP39"/>
    <property type="match status" value="1"/>
</dbReference>
<feature type="domain" description="DNA methylase N-4/N-6" evidence="4">
    <location>
        <begin position="24"/>
        <end position="276"/>
    </location>
</feature>
<dbReference type="InterPro" id="IPR002941">
    <property type="entry name" value="DNA_methylase_N4/N6"/>
</dbReference>
<dbReference type="AlphaFoldDB" id="A0A1F5EKZ5"/>
<dbReference type="GO" id="GO:0008170">
    <property type="term" value="F:N-methyltransferase activity"/>
    <property type="evidence" value="ECO:0007669"/>
    <property type="project" value="InterPro"/>
</dbReference>
<dbReference type="InterPro" id="IPR001091">
    <property type="entry name" value="RM_Methyltransferase"/>
</dbReference>
<dbReference type="PRINTS" id="PR00508">
    <property type="entry name" value="S21N4MTFRASE"/>
</dbReference>
<sequence length="296" mass="34826">MIRYEQKLFIGDSRFLKGVKNNSVDLVVGGPPYFNHIVYSRDKGQLSKISNYHQFLRELEKVWKSCKRVLKPGKRVVIWMHDIYQYDKQGYPIKLISFHTDIVRTLEKYFTIKDIIIWNRYLNRNKGPIKSNLKTDGQVGGRFQYIIVAQKGNKSNFIDADLENYWLPIWQEKTQPKVLGSKFLYRIIFTLAGNRIFKEILEPFKNKLLNDEYLFGNYPTACPKDLVEWAIKKYSKLDEIVLDPFVGSGTTFEVLLRNGRKGIGFDVNKKVEYIIKRKLGKWVRINSLGLDKKRDI</sequence>
<dbReference type="STRING" id="1797469.A3F08_03190"/>
<organism evidence="5 6">
    <name type="scientific">Candidatus Berkelbacteria bacterium RIFCSPHIGHO2_12_FULL_36_9</name>
    <dbReference type="NCBI Taxonomy" id="1797469"/>
    <lineage>
        <taxon>Bacteria</taxon>
        <taxon>Candidatus Berkelbacteria</taxon>
    </lineage>
</organism>
<evidence type="ECO:0000313" key="6">
    <source>
        <dbReference type="Proteomes" id="UP000176451"/>
    </source>
</evidence>
<gene>
    <name evidence="5" type="ORF">A3F08_03190</name>
</gene>
<dbReference type="SUPFAM" id="SSF53335">
    <property type="entry name" value="S-adenosyl-L-methionine-dependent methyltransferases"/>
    <property type="match status" value="1"/>
</dbReference>
<dbReference type="Pfam" id="PF01555">
    <property type="entry name" value="N6_N4_Mtase"/>
    <property type="match status" value="1"/>
</dbReference>
<evidence type="ECO:0000259" key="4">
    <source>
        <dbReference type="Pfam" id="PF01555"/>
    </source>
</evidence>
<dbReference type="InterPro" id="IPR029063">
    <property type="entry name" value="SAM-dependent_MTases_sf"/>
</dbReference>
<comment type="similarity">
    <text evidence="3">Belongs to the N(4)/N(6)-methyltransferase family.</text>
</comment>
<name>A0A1F5EKZ5_9BACT</name>
<dbReference type="EC" id="2.1.1.-" evidence="3"/>
<dbReference type="Proteomes" id="UP000176451">
    <property type="component" value="Unassembled WGS sequence"/>
</dbReference>
<proteinExistence type="inferred from homology"/>
<evidence type="ECO:0000256" key="2">
    <source>
        <dbReference type="ARBA" id="ARBA00022679"/>
    </source>
</evidence>
<protein>
    <recommendedName>
        <fullName evidence="3">Methyltransferase</fullName>
        <ecNumber evidence="3">2.1.1.-</ecNumber>
    </recommendedName>
</protein>